<keyword evidence="9" id="KW-1185">Reference proteome</keyword>
<dbReference type="CDD" id="cd09000">
    <property type="entry name" value="GH43_SXA-like"/>
    <property type="match status" value="1"/>
</dbReference>
<comment type="similarity">
    <text evidence="1 6">Belongs to the glycosyl hydrolase 43 family.</text>
</comment>
<evidence type="ECO:0000256" key="6">
    <source>
        <dbReference type="RuleBase" id="RU361187"/>
    </source>
</evidence>
<dbReference type="GO" id="GO:0004553">
    <property type="term" value="F:hydrolase activity, hydrolyzing O-glycosyl compounds"/>
    <property type="evidence" value="ECO:0007669"/>
    <property type="project" value="InterPro"/>
</dbReference>
<dbReference type="SUPFAM" id="SSF75005">
    <property type="entry name" value="Arabinanase/levansucrase/invertase"/>
    <property type="match status" value="1"/>
</dbReference>
<dbReference type="InterPro" id="IPR041542">
    <property type="entry name" value="GH43_C2"/>
</dbReference>
<proteinExistence type="inferred from homology"/>
<evidence type="ECO:0000256" key="4">
    <source>
        <dbReference type="PIRSR" id="PIRSR606710-1"/>
    </source>
</evidence>
<evidence type="ECO:0000256" key="3">
    <source>
        <dbReference type="ARBA" id="ARBA00023295"/>
    </source>
</evidence>
<keyword evidence="2 6" id="KW-0378">Hydrolase</keyword>
<accession>A0AA97D937</accession>
<dbReference type="GO" id="GO:0005975">
    <property type="term" value="P:carbohydrate metabolic process"/>
    <property type="evidence" value="ECO:0007669"/>
    <property type="project" value="InterPro"/>
</dbReference>
<dbReference type="SUPFAM" id="SSF49899">
    <property type="entry name" value="Concanavalin A-like lectins/glucanases"/>
    <property type="match status" value="1"/>
</dbReference>
<evidence type="ECO:0000313" key="9">
    <source>
        <dbReference type="Proteomes" id="UP001300604"/>
    </source>
</evidence>
<evidence type="ECO:0000256" key="2">
    <source>
        <dbReference type="ARBA" id="ARBA00022801"/>
    </source>
</evidence>
<dbReference type="InterPro" id="IPR006710">
    <property type="entry name" value="Glyco_hydro_43"/>
</dbReference>
<dbReference type="PANTHER" id="PTHR42812:SF12">
    <property type="entry name" value="BETA-XYLOSIDASE-RELATED"/>
    <property type="match status" value="1"/>
</dbReference>
<keyword evidence="3 6" id="KW-0326">Glycosidase</keyword>
<evidence type="ECO:0000256" key="5">
    <source>
        <dbReference type="PIRSR" id="PIRSR606710-2"/>
    </source>
</evidence>
<dbReference type="Gene3D" id="2.115.10.20">
    <property type="entry name" value="Glycosyl hydrolase domain, family 43"/>
    <property type="match status" value="1"/>
</dbReference>
<dbReference type="Pfam" id="PF04616">
    <property type="entry name" value="Glyco_hydro_43"/>
    <property type="match status" value="1"/>
</dbReference>
<dbReference type="RefSeq" id="WP_275845989.1">
    <property type="nucleotide sequence ID" value="NZ_CP135996.1"/>
</dbReference>
<evidence type="ECO:0000256" key="1">
    <source>
        <dbReference type="ARBA" id="ARBA00009865"/>
    </source>
</evidence>
<dbReference type="Gene3D" id="2.60.120.200">
    <property type="match status" value="1"/>
</dbReference>
<feature type="domain" description="Beta-xylosidase C-terminal Concanavalin A-like" evidence="7">
    <location>
        <begin position="324"/>
        <end position="523"/>
    </location>
</feature>
<reference evidence="9" key="2">
    <citation type="submission" date="2024-06" db="EMBL/GenBank/DDBJ databases">
        <title>Caproicibacterium argilliputei sp. nov, a novel caproic acid producing anaerobic bacterium isolated from pit mud.</title>
        <authorList>
            <person name="Zeng C."/>
        </authorList>
    </citation>
    <scope>NUCLEOTIDE SEQUENCE [LARGE SCALE GENOMIC DNA]</scope>
    <source>
        <strain evidence="9">ZCY20-5</strain>
    </source>
</reference>
<dbReference type="PANTHER" id="PTHR42812">
    <property type="entry name" value="BETA-XYLOSIDASE"/>
    <property type="match status" value="1"/>
</dbReference>
<dbReference type="InterPro" id="IPR013320">
    <property type="entry name" value="ConA-like_dom_sf"/>
</dbReference>
<evidence type="ECO:0000259" key="7">
    <source>
        <dbReference type="Pfam" id="PF17851"/>
    </source>
</evidence>
<reference evidence="8 9" key="1">
    <citation type="submission" date="2024-06" db="EMBL/GenBank/DDBJ databases">
        <title>Caproicibacterium argilliputei sp. nov, a novel caproic acid producing anaerobic bacterium isolated from pit mud.</title>
        <authorList>
            <person name="Xia S."/>
        </authorList>
    </citation>
    <scope>NUCLEOTIDE SEQUENCE [LARGE SCALE GENOMIC DNA]</scope>
    <source>
        <strain evidence="8 9">ZCY20-5</strain>
    </source>
</reference>
<dbReference type="Pfam" id="PF17851">
    <property type="entry name" value="GH43_C2"/>
    <property type="match status" value="1"/>
</dbReference>
<dbReference type="InterPro" id="IPR051795">
    <property type="entry name" value="Glycosyl_Hydrlase_43"/>
</dbReference>
<sequence length="533" mass="59445">MQEICNPVLSGFHPDPSILRVGDWYYLATSTFEWFPGVRIHRSRDLVHWELTAAPLNRISQLNLEGVPISGGVWAPCLSYAQGTYYLIYTDVKVHSSSFRDTHNYLVTSKSIEGSWSDPVFLNSSGFDPSLFHDADGRKWLVNMKSDFRAGKNTFHGIVLQEYSTTKPGLVGPIYEIYRTAPGEIAEGPHLYQKDGYYYLMLAVGGTGLEHGVRLARAKCLLGPYEEDPSGDMLTSRYDATLPLQKAGHGSLVQTQTGEWYLAHLAARPIPANGRCPLGRETCLQKVEWNAEGWLRLTSGGITPQMRVPAPALPAAPPAAVPVRDDFDAPVLNPHFQSLRVPLGEDQLSLSERPGFLRLKGGESLFSWHRQSLVARRQQAFSYQAETYVEFSPDDYTQMAGLICLYDTMNYYYLCVTWDEQLGKVVKIMAAQNAKCTEPVGAGIPLPNILGCRLRARVSRTALQFFYATDEANWKQIGPRLDASTLSDEYCQKGCFTGAFVGLCCQDLSGCGKPADFDYFEYREMDDSSENPD</sequence>
<feature type="active site" description="Proton donor" evidence="4">
    <location>
        <position position="187"/>
    </location>
</feature>
<gene>
    <name evidence="8" type="ORF">PXC00_02900</name>
</gene>
<reference evidence="9" key="3">
    <citation type="submission" date="2024-06" db="EMBL/GenBank/DDBJ databases">
        <authorList>
            <person name="Zeng C."/>
        </authorList>
    </citation>
    <scope>NUCLEOTIDE SEQUENCE [LARGE SCALE GENOMIC DNA]</scope>
    <source>
        <strain evidence="9">ZCY20-5</strain>
    </source>
</reference>
<protein>
    <submittedName>
        <fullName evidence="8">Glycoside hydrolase family 43 protein</fullName>
    </submittedName>
</protein>
<feature type="site" description="Important for catalytic activity, responsible for pKa modulation of the active site Glu and correct orientation of both the proton donor and substrate" evidence="5">
    <location>
        <position position="128"/>
    </location>
</feature>
<dbReference type="InterPro" id="IPR023296">
    <property type="entry name" value="Glyco_hydro_beta-prop_sf"/>
</dbReference>
<feature type="active site" description="Proton acceptor" evidence="4">
    <location>
        <position position="15"/>
    </location>
</feature>
<name>A0AA97D937_9FIRM</name>
<dbReference type="Proteomes" id="UP001300604">
    <property type="component" value="Chromosome"/>
</dbReference>
<dbReference type="AlphaFoldDB" id="A0AA97D937"/>
<organism evidence="8 9">
    <name type="scientific">Caproicibacterium argilliputei</name>
    <dbReference type="NCBI Taxonomy" id="3030016"/>
    <lineage>
        <taxon>Bacteria</taxon>
        <taxon>Bacillati</taxon>
        <taxon>Bacillota</taxon>
        <taxon>Clostridia</taxon>
        <taxon>Eubacteriales</taxon>
        <taxon>Oscillospiraceae</taxon>
        <taxon>Caproicibacterium</taxon>
    </lineage>
</organism>
<dbReference type="EMBL" id="CP135996">
    <property type="protein sequence ID" value="WOC32840.1"/>
    <property type="molecule type" value="Genomic_DNA"/>
</dbReference>
<dbReference type="KEGG" id="carl:PXC00_02900"/>
<evidence type="ECO:0000313" key="8">
    <source>
        <dbReference type="EMBL" id="WOC32840.1"/>
    </source>
</evidence>